<name>A0A6J4IFF1_9PROT</name>
<dbReference type="AlphaFoldDB" id="A0A6J4IFF1"/>
<feature type="compositionally biased region" description="Basic and acidic residues" evidence="1">
    <location>
        <begin position="108"/>
        <end position="117"/>
    </location>
</feature>
<reference evidence="2" key="1">
    <citation type="submission" date="2020-02" db="EMBL/GenBank/DDBJ databases">
        <authorList>
            <person name="Meier V. D."/>
        </authorList>
    </citation>
    <scope>NUCLEOTIDE SEQUENCE</scope>
    <source>
        <strain evidence="2">AVDCRST_MAG27</strain>
    </source>
</reference>
<accession>A0A6J4IFF1</accession>
<feature type="compositionally biased region" description="Low complexity" evidence="1">
    <location>
        <begin position="62"/>
        <end position="75"/>
    </location>
</feature>
<organism evidence="2">
    <name type="scientific">uncultured Craurococcus sp</name>
    <dbReference type="NCBI Taxonomy" id="1135998"/>
    <lineage>
        <taxon>Bacteria</taxon>
        <taxon>Pseudomonadati</taxon>
        <taxon>Pseudomonadota</taxon>
        <taxon>Alphaproteobacteria</taxon>
        <taxon>Acetobacterales</taxon>
        <taxon>Acetobacteraceae</taxon>
        <taxon>Craurococcus</taxon>
        <taxon>environmental samples</taxon>
    </lineage>
</organism>
<feature type="region of interest" description="Disordered" evidence="1">
    <location>
        <begin position="1"/>
        <end position="159"/>
    </location>
</feature>
<proteinExistence type="predicted"/>
<evidence type="ECO:0000313" key="2">
    <source>
        <dbReference type="EMBL" id="CAA9249365.1"/>
    </source>
</evidence>
<feature type="non-terminal residue" evidence="2">
    <location>
        <position position="193"/>
    </location>
</feature>
<gene>
    <name evidence="2" type="ORF">AVDCRST_MAG27-1879</name>
</gene>
<dbReference type="EMBL" id="CADCTD010000080">
    <property type="protein sequence ID" value="CAA9249365.1"/>
    <property type="molecule type" value="Genomic_DNA"/>
</dbReference>
<feature type="non-terminal residue" evidence="2">
    <location>
        <position position="1"/>
    </location>
</feature>
<sequence length="193" mass="21222">ERRGSARPAPPGFGPLRLARAGDGRAHGLDPAARARRGRRVGGGGRAARRDGDRHRRDRPPRLGGARPRAAGGADQACRAEGSRLHPRPRRAGRAVERAAVRHRLFRPRHDDRRAGVAERQGARPRPREGHRGGLRQADQPRLPDRGAAALPHRQLGRRRAALPEAVEVRRAVLHRQLGRDLQCYAGAPARPR</sequence>
<protein>
    <submittedName>
        <fullName evidence="2">Uncharacterized protein</fullName>
    </submittedName>
</protein>
<evidence type="ECO:0000256" key="1">
    <source>
        <dbReference type="SAM" id="MobiDB-lite"/>
    </source>
</evidence>